<dbReference type="InterPro" id="IPR050147">
    <property type="entry name" value="Ser/Thr_Dehydratase"/>
</dbReference>
<comment type="similarity">
    <text evidence="4">Belongs to the serine/threonine dehydratase family.</text>
</comment>
<dbReference type="RefSeq" id="WP_040733565.1">
    <property type="nucleotide sequence ID" value="NZ_QJKF01000007.1"/>
</dbReference>
<dbReference type="Proteomes" id="UP000247569">
    <property type="component" value="Unassembled WGS sequence"/>
</dbReference>
<dbReference type="PROSITE" id="PS51672">
    <property type="entry name" value="ACT_LIKE"/>
    <property type="match status" value="1"/>
</dbReference>
<dbReference type="PANTHER" id="PTHR48078:SF11">
    <property type="entry name" value="THREONINE DEHYDRATASE, MITOCHONDRIAL"/>
    <property type="match status" value="1"/>
</dbReference>
<dbReference type="FunFam" id="3.40.1020.10:FF:000002">
    <property type="entry name" value="L-threonine dehydratase"/>
    <property type="match status" value="1"/>
</dbReference>
<dbReference type="SUPFAM" id="SSF53686">
    <property type="entry name" value="Tryptophan synthase beta subunit-like PLP-dependent enzymes"/>
    <property type="match status" value="1"/>
</dbReference>
<dbReference type="PROSITE" id="PS00165">
    <property type="entry name" value="DEHYDRATASE_SER_THR"/>
    <property type="match status" value="1"/>
</dbReference>
<keyword evidence="17" id="KW-1185">Reference proteome</keyword>
<dbReference type="Pfam" id="PF00291">
    <property type="entry name" value="PALP"/>
    <property type="match status" value="1"/>
</dbReference>
<dbReference type="EMBL" id="QJKF01000007">
    <property type="protein sequence ID" value="PXX62385.1"/>
    <property type="molecule type" value="Genomic_DNA"/>
</dbReference>
<dbReference type="Pfam" id="PF00585">
    <property type="entry name" value="Thr_dehydrat_C"/>
    <property type="match status" value="1"/>
</dbReference>
<dbReference type="FunFam" id="3.40.50.1100:FF:000005">
    <property type="entry name" value="Threonine dehydratase catabolic"/>
    <property type="match status" value="1"/>
</dbReference>
<comment type="subunit">
    <text evidence="5">Homotetramer.</text>
</comment>
<evidence type="ECO:0000256" key="8">
    <source>
        <dbReference type="ARBA" id="ARBA00022605"/>
    </source>
</evidence>
<dbReference type="GO" id="GO:0030170">
    <property type="term" value="F:pyridoxal phosphate binding"/>
    <property type="evidence" value="ECO:0007669"/>
    <property type="project" value="InterPro"/>
</dbReference>
<evidence type="ECO:0000256" key="11">
    <source>
        <dbReference type="ARBA" id="ARBA00023239"/>
    </source>
</evidence>
<dbReference type="GO" id="GO:0009097">
    <property type="term" value="P:isoleucine biosynthetic process"/>
    <property type="evidence" value="ECO:0007669"/>
    <property type="project" value="UniProtKB-UniPathway"/>
</dbReference>
<dbReference type="GO" id="GO:0006567">
    <property type="term" value="P:L-threonine catabolic process"/>
    <property type="evidence" value="ECO:0007669"/>
    <property type="project" value="TreeGrafter"/>
</dbReference>
<evidence type="ECO:0000256" key="7">
    <source>
        <dbReference type="ARBA" id="ARBA00014622"/>
    </source>
</evidence>
<name>A0A318JYI6_9NOCA</name>
<dbReference type="InterPro" id="IPR001926">
    <property type="entry name" value="TrpB-like_PALP"/>
</dbReference>
<evidence type="ECO:0000313" key="17">
    <source>
        <dbReference type="Proteomes" id="UP000247569"/>
    </source>
</evidence>
<keyword evidence="8" id="KW-0028">Amino-acid biosynthesis</keyword>
<evidence type="ECO:0000256" key="6">
    <source>
        <dbReference type="ARBA" id="ARBA00012096"/>
    </source>
</evidence>
<dbReference type="AlphaFoldDB" id="A0A318JYI6"/>
<dbReference type="EC" id="4.3.1.19" evidence="6"/>
<evidence type="ECO:0000256" key="1">
    <source>
        <dbReference type="ARBA" id="ARBA00001274"/>
    </source>
</evidence>
<dbReference type="UniPathway" id="UPA00047">
    <property type="reaction ID" value="UER00054"/>
</dbReference>
<dbReference type="Gene3D" id="3.40.1020.10">
    <property type="entry name" value="Biosynthetic Threonine Deaminase, Domain 3"/>
    <property type="match status" value="1"/>
</dbReference>
<dbReference type="GO" id="GO:0003941">
    <property type="term" value="F:L-serine ammonia-lyase activity"/>
    <property type="evidence" value="ECO:0007669"/>
    <property type="project" value="TreeGrafter"/>
</dbReference>
<evidence type="ECO:0000259" key="15">
    <source>
        <dbReference type="PROSITE" id="PS51672"/>
    </source>
</evidence>
<dbReference type="InterPro" id="IPR038110">
    <property type="entry name" value="TD_ACT-like_sf"/>
</dbReference>
<evidence type="ECO:0000256" key="14">
    <source>
        <dbReference type="ARBA" id="ARBA00031427"/>
    </source>
</evidence>
<evidence type="ECO:0000256" key="3">
    <source>
        <dbReference type="ARBA" id="ARBA00004810"/>
    </source>
</evidence>
<dbReference type="CDD" id="cd01562">
    <property type="entry name" value="Thr-dehyd"/>
    <property type="match status" value="1"/>
</dbReference>
<evidence type="ECO:0000256" key="4">
    <source>
        <dbReference type="ARBA" id="ARBA00010869"/>
    </source>
</evidence>
<dbReference type="CDD" id="cd04907">
    <property type="entry name" value="ACT_ThrD-I_2"/>
    <property type="match status" value="1"/>
</dbReference>
<comment type="caution">
    <text evidence="16">The sequence shown here is derived from an EMBL/GenBank/DDBJ whole genome shotgun (WGS) entry which is preliminary data.</text>
</comment>
<evidence type="ECO:0000256" key="5">
    <source>
        <dbReference type="ARBA" id="ARBA00011881"/>
    </source>
</evidence>
<sequence>MSNPLDVIDALSTSRPALSADEIDAAAERIADIIEPTPLQRSERLSRLTGADVYLKREDLSAVRSYKLRGAYNLVVQLTESERAAGVVAASAGNHAQGVAFACHAMGIKCRIYVPTTTPRQKRDRIRVHGGEFVQLIAVGETYDAAAAAAADDVERTGATMVPPFDDVRTAAGQGTIAREILEQLGASPDLVIVPVGGGGCLAGIGTYLRERSPHSALLGVEPAGAASMTAALVAGGPVTLPEIDPFVDGAAVRRIGGVPFAAVAGFGGRVVSHASLPLLTTTESPSGTSAFRMMQVDEGAICTTMLDLYQNEGIIAEPAGALAVTALTEVAVEPGSTVVCLVSGGNNDVSRYGEVIERSLVHRGLKHYFLVDFPQEPGALRRFLDEVLGPDDDITMFEYVKRNNRETGAALVGIELGAPEGLGALLERMAESPIQCERLEPGSPAYRYLT</sequence>
<evidence type="ECO:0000256" key="9">
    <source>
        <dbReference type="ARBA" id="ARBA00022624"/>
    </source>
</evidence>
<dbReference type="Gene3D" id="3.40.50.1100">
    <property type="match status" value="2"/>
</dbReference>
<keyword evidence="11 16" id="KW-0456">Lyase</keyword>
<comment type="pathway">
    <text evidence="3">Amino-acid biosynthesis; L-isoleucine biosynthesis; 2-oxobutanoate from L-threonine: step 1/1.</text>
</comment>
<reference evidence="16 17" key="1">
    <citation type="submission" date="2018-05" db="EMBL/GenBank/DDBJ databases">
        <title>Genomic Encyclopedia of Type Strains, Phase IV (KMG-IV): sequencing the most valuable type-strain genomes for metagenomic binning, comparative biology and taxonomic classification.</title>
        <authorList>
            <person name="Goeker M."/>
        </authorList>
    </citation>
    <scope>NUCLEOTIDE SEQUENCE [LARGE SCALE GENOMIC DNA]</scope>
    <source>
        <strain evidence="16 17">DSM 44704</strain>
    </source>
</reference>
<protein>
    <recommendedName>
        <fullName evidence="7">L-threonine dehydratase biosynthetic IlvA</fullName>
        <ecNumber evidence="6">4.3.1.19</ecNumber>
    </recommendedName>
    <alternativeName>
        <fullName evidence="14">Threonine deaminase</fullName>
    </alternativeName>
</protein>
<evidence type="ECO:0000256" key="10">
    <source>
        <dbReference type="ARBA" id="ARBA00022898"/>
    </source>
</evidence>
<evidence type="ECO:0000256" key="13">
    <source>
        <dbReference type="ARBA" id="ARBA00025527"/>
    </source>
</evidence>
<dbReference type="NCBIfam" id="NF006390">
    <property type="entry name" value="PRK08639.1"/>
    <property type="match status" value="1"/>
</dbReference>
<gene>
    <name evidence="16" type="ORF">DFR70_107253</name>
</gene>
<keyword evidence="9" id="KW-0412">Isoleucine biosynthesis</keyword>
<dbReference type="GO" id="GO:0004794">
    <property type="term" value="F:threonine deaminase activity"/>
    <property type="evidence" value="ECO:0007669"/>
    <property type="project" value="UniProtKB-EC"/>
</dbReference>
<comment type="catalytic activity">
    <reaction evidence="1">
        <text>L-threonine = 2-oxobutanoate + NH4(+)</text>
        <dbReference type="Rhea" id="RHEA:22108"/>
        <dbReference type="ChEBI" id="CHEBI:16763"/>
        <dbReference type="ChEBI" id="CHEBI:28938"/>
        <dbReference type="ChEBI" id="CHEBI:57926"/>
        <dbReference type="EC" id="4.3.1.19"/>
    </reaction>
</comment>
<dbReference type="PANTHER" id="PTHR48078">
    <property type="entry name" value="THREONINE DEHYDRATASE, MITOCHONDRIAL-RELATED"/>
    <property type="match status" value="1"/>
</dbReference>
<comment type="cofactor">
    <cofactor evidence="2">
        <name>pyridoxal 5'-phosphate</name>
        <dbReference type="ChEBI" id="CHEBI:597326"/>
    </cofactor>
</comment>
<accession>A0A318JYI6</accession>
<proteinExistence type="inferred from homology"/>
<evidence type="ECO:0000256" key="2">
    <source>
        <dbReference type="ARBA" id="ARBA00001933"/>
    </source>
</evidence>
<dbReference type="InterPro" id="IPR000634">
    <property type="entry name" value="Ser/Thr_deHydtase_PyrdxlP-BS"/>
</dbReference>
<keyword evidence="10" id="KW-0663">Pyridoxal phosphate</keyword>
<evidence type="ECO:0000313" key="16">
    <source>
        <dbReference type="EMBL" id="PXX62385.1"/>
    </source>
</evidence>
<dbReference type="InterPro" id="IPR001721">
    <property type="entry name" value="TD_ACT-like"/>
</dbReference>
<dbReference type="InterPro" id="IPR036052">
    <property type="entry name" value="TrpB-like_PALP_sf"/>
</dbReference>
<organism evidence="16 17">
    <name type="scientific">Nocardia tenerifensis</name>
    <dbReference type="NCBI Taxonomy" id="228006"/>
    <lineage>
        <taxon>Bacteria</taxon>
        <taxon>Bacillati</taxon>
        <taxon>Actinomycetota</taxon>
        <taxon>Actinomycetes</taxon>
        <taxon>Mycobacteriales</taxon>
        <taxon>Nocardiaceae</taxon>
        <taxon>Nocardia</taxon>
    </lineage>
</organism>
<feature type="domain" description="ACT-like" evidence="15">
    <location>
        <begin position="368"/>
        <end position="442"/>
    </location>
</feature>
<dbReference type="OrthoDB" id="9811476at2"/>
<dbReference type="GO" id="GO:0006565">
    <property type="term" value="P:L-serine catabolic process"/>
    <property type="evidence" value="ECO:0007669"/>
    <property type="project" value="TreeGrafter"/>
</dbReference>
<comment type="function">
    <text evidence="13">Catalyzes the anaerobic formation of alpha-ketobutyrate and ammonia from threonine in a two-step reaction. The first step involved a dehydration of threonine and a production of enamine intermediates (aminocrotonate), which tautomerizes to its imine form (iminobutyrate). Both intermediates are unstable and short-lived. The second step is the nonenzymatic hydrolysis of the enamine/imine intermediates to form 2-ketobutyrate and free ammonia. In the low water environment of the cell, the second step is accelerated by RidA.</text>
</comment>
<keyword evidence="12" id="KW-0100">Branched-chain amino acid biosynthesis</keyword>
<evidence type="ECO:0000256" key="12">
    <source>
        <dbReference type="ARBA" id="ARBA00023304"/>
    </source>
</evidence>